<name>I4BAF4_TURPD</name>
<dbReference type="RefSeq" id="WP_014804738.1">
    <property type="nucleotide sequence ID" value="NC_018020.1"/>
</dbReference>
<dbReference type="KEGG" id="tpx:Turpa_3627"/>
<dbReference type="Proteomes" id="UP000006048">
    <property type="component" value="Chromosome"/>
</dbReference>
<proteinExistence type="predicted"/>
<dbReference type="STRING" id="869212.Turpa_3627"/>
<dbReference type="HOGENOM" id="CLU_058251_1_0_12"/>
<dbReference type="AlphaFoldDB" id="I4BAF4"/>
<organism evidence="1 2">
    <name type="scientific">Turneriella parva (strain ATCC BAA-1111 / DSM 21527 / NCTC 11395 / H)</name>
    <name type="common">Leptospira parva</name>
    <dbReference type="NCBI Taxonomy" id="869212"/>
    <lineage>
        <taxon>Bacteria</taxon>
        <taxon>Pseudomonadati</taxon>
        <taxon>Spirochaetota</taxon>
        <taxon>Spirochaetia</taxon>
        <taxon>Leptospirales</taxon>
        <taxon>Leptospiraceae</taxon>
        <taxon>Turneriella</taxon>
    </lineage>
</organism>
<evidence type="ECO:0008006" key="3">
    <source>
        <dbReference type="Google" id="ProtNLM"/>
    </source>
</evidence>
<evidence type="ECO:0000313" key="2">
    <source>
        <dbReference type="Proteomes" id="UP000006048"/>
    </source>
</evidence>
<evidence type="ECO:0000313" key="1">
    <source>
        <dbReference type="EMBL" id="AFM14261.1"/>
    </source>
</evidence>
<gene>
    <name evidence="1" type="ordered locus">Turpa_3627</name>
</gene>
<sequence length="264" mass="29455">MLTLPARIDTFESHELSWVPDDLKVLFREILSWTQDIGGVYATALPIVRRWFEATGAEGILDLCSGAGGPGVTLLNAMRADNLKVKMKLTDLYPANEVYANLKLQYPGILEFESASTDATNSRRDADYPVRSLLSAFHQFSPNLARKILIDAAKNSDGICIMDPFQRDLWHLMSVPIGATLSTQIYPLLRQRTPFAFAMCNLTPVIPSMFFWDSIASVLRGYTPDELLSLADVPECRSFVWQAGTWNYLPGTGLSGVYLIGRRK</sequence>
<keyword evidence="2" id="KW-1185">Reference proteome</keyword>
<dbReference type="OrthoDB" id="117053at2"/>
<reference evidence="1 2" key="1">
    <citation type="submission" date="2012-06" db="EMBL/GenBank/DDBJ databases">
        <title>The complete chromosome of genome of Turneriella parva DSM 21527.</title>
        <authorList>
            <consortium name="US DOE Joint Genome Institute (JGI-PGF)"/>
            <person name="Lucas S."/>
            <person name="Han J."/>
            <person name="Lapidus A."/>
            <person name="Bruce D."/>
            <person name="Goodwin L."/>
            <person name="Pitluck S."/>
            <person name="Peters L."/>
            <person name="Kyrpides N."/>
            <person name="Mavromatis K."/>
            <person name="Ivanova N."/>
            <person name="Mikhailova N."/>
            <person name="Chertkov O."/>
            <person name="Detter J.C."/>
            <person name="Tapia R."/>
            <person name="Han C."/>
            <person name="Land M."/>
            <person name="Hauser L."/>
            <person name="Markowitz V."/>
            <person name="Cheng J.-F."/>
            <person name="Hugenholtz P."/>
            <person name="Woyke T."/>
            <person name="Wu D."/>
            <person name="Gronow S."/>
            <person name="Wellnitz S."/>
            <person name="Brambilla E."/>
            <person name="Klenk H.-P."/>
            <person name="Eisen J.A."/>
        </authorList>
    </citation>
    <scope>NUCLEOTIDE SEQUENCE [LARGE SCALE GENOMIC DNA]</scope>
    <source>
        <strain evidence="2">ATCC BAA-1111 / DSM 21527 / NCTC 11395 / H</strain>
    </source>
</reference>
<protein>
    <recommendedName>
        <fullName evidence="3">Class I SAM-dependent methyltransferase</fullName>
    </recommendedName>
</protein>
<dbReference type="EMBL" id="CP002959">
    <property type="protein sequence ID" value="AFM14261.1"/>
    <property type="molecule type" value="Genomic_DNA"/>
</dbReference>
<accession>I4BAF4</accession>